<gene>
    <name evidence="2" type="ORF">D9615_003213</name>
</gene>
<feature type="region of interest" description="Disordered" evidence="1">
    <location>
        <begin position="13"/>
        <end position="77"/>
    </location>
</feature>
<protein>
    <recommendedName>
        <fullName evidence="4">Clp1-like protein</fullName>
    </recommendedName>
</protein>
<reference evidence="2 3" key="1">
    <citation type="journal article" date="2020" name="ISME J.">
        <title>Uncovering the hidden diversity of litter-decomposition mechanisms in mushroom-forming fungi.</title>
        <authorList>
            <person name="Floudas D."/>
            <person name="Bentzer J."/>
            <person name="Ahren D."/>
            <person name="Johansson T."/>
            <person name="Persson P."/>
            <person name="Tunlid A."/>
        </authorList>
    </citation>
    <scope>NUCLEOTIDE SEQUENCE [LARGE SCALE GENOMIC DNA]</scope>
    <source>
        <strain evidence="2 3">CBS 661.87</strain>
    </source>
</reference>
<evidence type="ECO:0000313" key="3">
    <source>
        <dbReference type="Proteomes" id="UP000565441"/>
    </source>
</evidence>
<dbReference type="AlphaFoldDB" id="A0A8H5HJD1"/>
<sequence length="410" mass="44169">MVLQSNFAKRIASNAENTPPASVLPTKSLSSRLRSTLNDGRHRRRARTTASTTTGGNPAKYNAEQAARRKRTKAPAASLRFKMKSIAPHPIADVEMADGESTSTSNNIIPVMLPKELGRPEYCEISREALLAADPELTDVNPVYLREGLEAFGPQLLRTLSSVRASTTTDALPKELNIVVHDLTTALPSHMVAVYGPAPKNPSPSPSTSSSTPAPKRKVTLYPVHSLYLAAHCARLPPFPPTSTSTSTPTVAPGASSVSYTVPVRPLCLPSPGTYPRLSAYLYTKRTDTLLASLLPTPPPASLLQFPSSPSPSPSSSPSPEEQEQEQEHRKHLIPYAHRLAQTYTPQALLQHALLVHGLWQNTCALGIFEDGLWDVIDRAWKVLLCAIALATEVGVDAVLGDDVPQAQQA</sequence>
<feature type="region of interest" description="Disordered" evidence="1">
    <location>
        <begin position="195"/>
        <end position="216"/>
    </location>
</feature>
<keyword evidence="3" id="KW-1185">Reference proteome</keyword>
<feature type="region of interest" description="Disordered" evidence="1">
    <location>
        <begin position="302"/>
        <end position="329"/>
    </location>
</feature>
<proteinExistence type="predicted"/>
<evidence type="ECO:0000313" key="2">
    <source>
        <dbReference type="EMBL" id="KAF5384418.1"/>
    </source>
</evidence>
<name>A0A8H5HJD1_9AGAR</name>
<dbReference type="Proteomes" id="UP000565441">
    <property type="component" value="Unassembled WGS sequence"/>
</dbReference>
<dbReference type="EMBL" id="JAACJP010000005">
    <property type="protein sequence ID" value="KAF5384418.1"/>
    <property type="molecule type" value="Genomic_DNA"/>
</dbReference>
<accession>A0A8H5HJD1</accession>
<organism evidence="2 3">
    <name type="scientific">Tricholomella constricta</name>
    <dbReference type="NCBI Taxonomy" id="117010"/>
    <lineage>
        <taxon>Eukaryota</taxon>
        <taxon>Fungi</taxon>
        <taxon>Dikarya</taxon>
        <taxon>Basidiomycota</taxon>
        <taxon>Agaricomycotina</taxon>
        <taxon>Agaricomycetes</taxon>
        <taxon>Agaricomycetidae</taxon>
        <taxon>Agaricales</taxon>
        <taxon>Tricholomatineae</taxon>
        <taxon>Lyophyllaceae</taxon>
        <taxon>Tricholomella</taxon>
    </lineage>
</organism>
<evidence type="ECO:0000256" key="1">
    <source>
        <dbReference type="SAM" id="MobiDB-lite"/>
    </source>
</evidence>
<comment type="caution">
    <text evidence="2">The sequence shown here is derived from an EMBL/GenBank/DDBJ whole genome shotgun (WGS) entry which is preliminary data.</text>
</comment>
<dbReference type="OrthoDB" id="2570975at2759"/>
<evidence type="ECO:0008006" key="4">
    <source>
        <dbReference type="Google" id="ProtNLM"/>
    </source>
</evidence>